<reference evidence="7 8" key="1">
    <citation type="submission" date="2019-07" db="EMBL/GenBank/DDBJ databases">
        <authorList>
            <person name="Huq M.A."/>
        </authorList>
    </citation>
    <scope>NUCLEOTIDE SEQUENCE [LARGE SCALE GENOMIC DNA]</scope>
    <source>
        <strain evidence="7 8">MAH-19</strain>
    </source>
</reference>
<keyword evidence="4 5" id="KW-0472">Membrane</keyword>
<comment type="subcellular location">
    <subcellularLocation>
        <location evidence="1">Membrane</location>
        <topology evidence="1">Multi-pass membrane protein</topology>
    </subcellularLocation>
</comment>
<dbReference type="InterPro" id="IPR051533">
    <property type="entry name" value="WaaL-like"/>
</dbReference>
<feature type="transmembrane region" description="Helical" evidence="5">
    <location>
        <begin position="238"/>
        <end position="257"/>
    </location>
</feature>
<feature type="transmembrane region" description="Helical" evidence="5">
    <location>
        <begin position="169"/>
        <end position="189"/>
    </location>
</feature>
<proteinExistence type="predicted"/>
<evidence type="ECO:0000256" key="3">
    <source>
        <dbReference type="ARBA" id="ARBA00022989"/>
    </source>
</evidence>
<feature type="transmembrane region" description="Helical" evidence="5">
    <location>
        <begin position="91"/>
        <end position="108"/>
    </location>
</feature>
<gene>
    <name evidence="7" type="ORF">FO440_13445</name>
</gene>
<feature type="transmembrane region" description="Helical" evidence="5">
    <location>
        <begin position="210"/>
        <end position="232"/>
    </location>
</feature>
<dbReference type="OrthoDB" id="783093at2"/>
<dbReference type="Proteomes" id="UP000318733">
    <property type="component" value="Unassembled WGS sequence"/>
</dbReference>
<keyword evidence="7" id="KW-0436">Ligase</keyword>
<comment type="caution">
    <text evidence="7">The sequence shown here is derived from an EMBL/GenBank/DDBJ whole genome shotgun (WGS) entry which is preliminary data.</text>
</comment>
<dbReference type="Pfam" id="PF04932">
    <property type="entry name" value="Wzy_C"/>
    <property type="match status" value="1"/>
</dbReference>
<dbReference type="PANTHER" id="PTHR37422">
    <property type="entry name" value="TEICHURONIC ACID BIOSYNTHESIS PROTEIN TUAE"/>
    <property type="match status" value="1"/>
</dbReference>
<evidence type="ECO:0000259" key="6">
    <source>
        <dbReference type="Pfam" id="PF04932"/>
    </source>
</evidence>
<evidence type="ECO:0000256" key="1">
    <source>
        <dbReference type="ARBA" id="ARBA00004141"/>
    </source>
</evidence>
<evidence type="ECO:0000256" key="2">
    <source>
        <dbReference type="ARBA" id="ARBA00022692"/>
    </source>
</evidence>
<protein>
    <submittedName>
        <fullName evidence="7">O-antigen ligase family protein</fullName>
    </submittedName>
</protein>
<sequence length="422" mass="46118">MRNSLLYFLTCYCFLYGIPGREIGIIPYGTIIEAVLLILWITVLVTVPAEERKSAGVDVVYLLIIWLGISIAEVVNPGASVAGWFFELRSAALYPCLIVPLGLIILRTHRHLDMFLILIIACSTLASLNGLKQLYIHPSPGEQRFLDGGGYITHILWGRLRVFSFYSDAGQFGASQAALGLSTLVLALGPYKKKTKLILLVCALLQLDGMLISGTRGALFALVMGAFVAIILTKNVKVLFIGGILLVGFICFLKYTYIGNGNYQIYRLRTAVNPQDASLNVRFNTQMRMREYMSTRPFGGGLGTIGAAGTQYNAGTYLSTVQPDSYFVKIWAMYGVVGLTIWVSIMVYILGKCFGIVWRIEDEGLKVKMVALAAGCAGTLFCSYGNEVINTMPSSIAVYLSWAVILGTPVIAASSKTNMLIK</sequence>
<feature type="domain" description="O-antigen ligase-related" evidence="6">
    <location>
        <begin position="203"/>
        <end position="343"/>
    </location>
</feature>
<feature type="transmembrane region" description="Helical" evidence="5">
    <location>
        <begin position="115"/>
        <end position="136"/>
    </location>
</feature>
<evidence type="ECO:0000313" key="8">
    <source>
        <dbReference type="Proteomes" id="UP000318733"/>
    </source>
</evidence>
<keyword evidence="2 5" id="KW-0812">Transmembrane</keyword>
<keyword evidence="3 5" id="KW-1133">Transmembrane helix</keyword>
<dbReference type="EMBL" id="VLPK01000002">
    <property type="protein sequence ID" value="TSJ40744.1"/>
    <property type="molecule type" value="Genomic_DNA"/>
</dbReference>
<evidence type="ECO:0000256" key="4">
    <source>
        <dbReference type="ARBA" id="ARBA00023136"/>
    </source>
</evidence>
<feature type="transmembrane region" description="Helical" evidence="5">
    <location>
        <begin position="59"/>
        <end position="85"/>
    </location>
</feature>
<evidence type="ECO:0000256" key="5">
    <source>
        <dbReference type="SAM" id="Phobius"/>
    </source>
</evidence>
<feature type="transmembrane region" description="Helical" evidence="5">
    <location>
        <begin position="326"/>
        <end position="349"/>
    </location>
</feature>
<dbReference type="AlphaFoldDB" id="A0A556MLE2"/>
<dbReference type="GO" id="GO:0016020">
    <property type="term" value="C:membrane"/>
    <property type="evidence" value="ECO:0007669"/>
    <property type="project" value="UniProtKB-SubCell"/>
</dbReference>
<keyword evidence="8" id="KW-1185">Reference proteome</keyword>
<feature type="transmembrane region" description="Helical" evidence="5">
    <location>
        <begin position="297"/>
        <end position="314"/>
    </location>
</feature>
<organism evidence="7 8">
    <name type="scientific">Mucilaginibacter corticis</name>
    <dbReference type="NCBI Taxonomy" id="2597670"/>
    <lineage>
        <taxon>Bacteria</taxon>
        <taxon>Pseudomonadati</taxon>
        <taxon>Bacteroidota</taxon>
        <taxon>Sphingobacteriia</taxon>
        <taxon>Sphingobacteriales</taxon>
        <taxon>Sphingobacteriaceae</taxon>
        <taxon>Mucilaginibacter</taxon>
    </lineage>
</organism>
<dbReference type="InterPro" id="IPR007016">
    <property type="entry name" value="O-antigen_ligase-rel_domated"/>
</dbReference>
<accession>A0A556MLE2</accession>
<dbReference type="GO" id="GO:0016874">
    <property type="term" value="F:ligase activity"/>
    <property type="evidence" value="ECO:0007669"/>
    <property type="project" value="UniProtKB-KW"/>
</dbReference>
<feature type="transmembrane region" description="Helical" evidence="5">
    <location>
        <begin position="25"/>
        <end position="47"/>
    </location>
</feature>
<feature type="transmembrane region" description="Helical" evidence="5">
    <location>
        <begin position="392"/>
        <end position="413"/>
    </location>
</feature>
<evidence type="ECO:0000313" key="7">
    <source>
        <dbReference type="EMBL" id="TSJ40744.1"/>
    </source>
</evidence>
<feature type="transmembrane region" description="Helical" evidence="5">
    <location>
        <begin position="369"/>
        <end position="386"/>
    </location>
</feature>
<name>A0A556MLE2_9SPHI</name>
<dbReference type="PANTHER" id="PTHR37422:SF13">
    <property type="entry name" value="LIPOPOLYSACCHARIDE BIOSYNTHESIS PROTEIN PA4999-RELATED"/>
    <property type="match status" value="1"/>
</dbReference>